<proteinExistence type="inferred from homology"/>
<dbReference type="Proteomes" id="UP000051236">
    <property type="component" value="Unassembled WGS sequence"/>
</dbReference>
<comment type="caution">
    <text evidence="7">The sequence shown here is derived from an EMBL/GenBank/DDBJ whole genome shotgun (WGS) entry which is preliminary data.</text>
</comment>
<dbReference type="GO" id="GO:0072344">
    <property type="term" value="P:rescue of stalled ribosome"/>
    <property type="evidence" value="ECO:0007669"/>
    <property type="project" value="UniProtKB-UniRule"/>
</dbReference>
<dbReference type="PANTHER" id="PTHR15239:SF6">
    <property type="entry name" value="RIBOSOME QUALITY CONTROL COMPLEX SUBUNIT NEMF"/>
    <property type="match status" value="1"/>
</dbReference>
<dbReference type="GO" id="GO:0043023">
    <property type="term" value="F:ribosomal large subunit binding"/>
    <property type="evidence" value="ECO:0007669"/>
    <property type="project" value="UniProtKB-UniRule"/>
</dbReference>
<keyword evidence="3 5" id="KW-0694">RNA-binding</keyword>
<dbReference type="GO" id="GO:0000049">
    <property type="term" value="F:tRNA binding"/>
    <property type="evidence" value="ECO:0007669"/>
    <property type="project" value="UniProtKB-UniRule"/>
</dbReference>
<feature type="domain" description="NFACT RNA-binding" evidence="6">
    <location>
        <begin position="467"/>
        <end position="555"/>
    </location>
</feature>
<gene>
    <name evidence="5" type="primary">rqcH</name>
    <name evidence="7" type="ORF">FC83_GL002387</name>
</gene>
<evidence type="ECO:0000256" key="1">
    <source>
        <dbReference type="ARBA" id="ARBA00022555"/>
    </source>
</evidence>
<dbReference type="FunFam" id="2.30.310.10:FF:000004">
    <property type="entry name" value="Fibronectin-binding protein A"/>
    <property type="match status" value="1"/>
</dbReference>
<keyword evidence="4 5" id="KW-0648">Protein biosynthesis</keyword>
<dbReference type="Pfam" id="PF05670">
    <property type="entry name" value="NFACT-R_1"/>
    <property type="match status" value="1"/>
</dbReference>
<dbReference type="eggNOG" id="COG1293">
    <property type="taxonomic scope" value="Bacteria"/>
</dbReference>
<dbReference type="Gene3D" id="2.30.310.10">
    <property type="entry name" value="ibrinogen binding protein from staphylococcus aureus domain"/>
    <property type="match status" value="1"/>
</dbReference>
<evidence type="ECO:0000313" key="8">
    <source>
        <dbReference type="Proteomes" id="UP000051236"/>
    </source>
</evidence>
<evidence type="ECO:0000256" key="2">
    <source>
        <dbReference type="ARBA" id="ARBA00022730"/>
    </source>
</evidence>
<organism evidence="7 8">
    <name type="scientific">Agrilactobacillus composti DSM 18527 = JCM 14202</name>
    <dbReference type="NCBI Taxonomy" id="1423734"/>
    <lineage>
        <taxon>Bacteria</taxon>
        <taxon>Bacillati</taxon>
        <taxon>Bacillota</taxon>
        <taxon>Bacilli</taxon>
        <taxon>Lactobacillales</taxon>
        <taxon>Lactobacillaceae</taxon>
        <taxon>Agrilactobacillus</taxon>
    </lineage>
</organism>
<reference evidence="7 8" key="1">
    <citation type="journal article" date="2015" name="Genome Announc.">
        <title>Expanding the biotechnology potential of lactobacilli through comparative genomics of 213 strains and associated genera.</title>
        <authorList>
            <person name="Sun Z."/>
            <person name="Harris H.M."/>
            <person name="McCann A."/>
            <person name="Guo C."/>
            <person name="Argimon S."/>
            <person name="Zhang W."/>
            <person name="Yang X."/>
            <person name="Jeffery I.B."/>
            <person name="Cooney J.C."/>
            <person name="Kagawa T.F."/>
            <person name="Liu W."/>
            <person name="Song Y."/>
            <person name="Salvetti E."/>
            <person name="Wrobel A."/>
            <person name="Rasinkangas P."/>
            <person name="Parkhill J."/>
            <person name="Rea M.C."/>
            <person name="O'Sullivan O."/>
            <person name="Ritari J."/>
            <person name="Douillard F.P."/>
            <person name="Paul Ross R."/>
            <person name="Yang R."/>
            <person name="Briner A.E."/>
            <person name="Felis G.E."/>
            <person name="de Vos W.M."/>
            <person name="Barrangou R."/>
            <person name="Klaenhammer T.R."/>
            <person name="Caufield P.W."/>
            <person name="Cui Y."/>
            <person name="Zhang H."/>
            <person name="O'Toole P.W."/>
        </authorList>
    </citation>
    <scope>NUCLEOTIDE SEQUENCE [LARGE SCALE GENOMIC DNA]</scope>
    <source>
        <strain evidence="7 8">DSM 18527</strain>
    </source>
</reference>
<evidence type="ECO:0000256" key="5">
    <source>
        <dbReference type="HAMAP-Rule" id="MF_00844"/>
    </source>
</evidence>
<protein>
    <recommendedName>
        <fullName evidence="5">Rqc2 homolog RqcH</fullName>
        <shortName evidence="5">RqcH</shortName>
    </recommendedName>
</protein>
<sequence length="585" mass="67153">MRHFPILILKGAIKNMSFDGAFTHAMVQELKTALTDGKLNKIQQPYDNEVILTIRKNRKNHTLLLSAHPSYTRIQITRVPYSNPPIPTKFVMSLRKYLDGAIVKSIQQQHNDRIIYFSFASRNELGDLQNLRLIVELMGRHSNIFLVNEDSQKIIDLVRRIPQSQNSFRGLMPGDVYRQPPYQDKLDPFNIAAAQLDDFQAALSQAETPQKLIQQQVQGLGKDTANELVYQLSSNDISYWPTFFDHFNHPKPTIVSDTKRSNFTAFPYDTLLKVDDQTQTVQYFDSLSELLDSYYDQKARRDRVKQQGSELIHFISLELDKDKKKMTKLAKTLAQSDNAGEYRLKGELLTTYLHQVTKGMTTITLPNFYDNEKPVKITLSNRLTPSENAQKYFTRYQKLKNSVAFVTEQMKLTQAEIDYFEGILAQIDIAEPQDLEDIKLELQREGYLHKKQKKQRKPAKISKPEEFWATDGTRIFVGKNNLQNDQLTLKKARKTDTWLHAKNVPGSHVIIDSATPSDQTLTEAGNLAAYFSKSRYSASVPVDYVQVKKVHKPNGAKPGFVIYEGQKTLYITPKEALVTQLRQKP</sequence>
<keyword evidence="2 5" id="KW-0699">rRNA-binding</keyword>
<dbReference type="STRING" id="1423734.FC83_GL002387"/>
<dbReference type="PANTHER" id="PTHR15239">
    <property type="entry name" value="NUCLEAR EXPORT MEDIATOR FACTOR NEMF"/>
    <property type="match status" value="1"/>
</dbReference>
<evidence type="ECO:0000313" key="7">
    <source>
        <dbReference type="EMBL" id="KRM36515.1"/>
    </source>
</evidence>
<dbReference type="InterPro" id="IPR043682">
    <property type="entry name" value="RqcH_bacterial"/>
</dbReference>
<accession>A0A0R1YBP7</accession>
<keyword evidence="1 5" id="KW-0820">tRNA-binding</keyword>
<name>A0A0R1YBP7_9LACO</name>
<dbReference type="Gene3D" id="3.40.970.40">
    <property type="entry name" value="fibrinogen binding protein from staphylococcus aureus domain like"/>
    <property type="match status" value="1"/>
</dbReference>
<comment type="subunit">
    <text evidence="5">Associates with stalled 50S ribosomal subunits. Binds to RqcP.</text>
</comment>
<comment type="similarity">
    <text evidence="5">Belongs to the NEMF family.</text>
</comment>
<dbReference type="InterPro" id="IPR008532">
    <property type="entry name" value="NFACT_RNA-bd"/>
</dbReference>
<dbReference type="EMBL" id="AZGA01000002">
    <property type="protein sequence ID" value="KRM36515.1"/>
    <property type="molecule type" value="Genomic_DNA"/>
</dbReference>
<dbReference type="GO" id="GO:1990112">
    <property type="term" value="C:RQC complex"/>
    <property type="evidence" value="ECO:0007669"/>
    <property type="project" value="TreeGrafter"/>
</dbReference>
<keyword evidence="8" id="KW-1185">Reference proteome</keyword>
<dbReference type="Pfam" id="PF05833">
    <property type="entry name" value="NFACT_N"/>
    <property type="match status" value="1"/>
</dbReference>
<evidence type="ECO:0000259" key="6">
    <source>
        <dbReference type="Pfam" id="PF05670"/>
    </source>
</evidence>
<dbReference type="HAMAP" id="MF_00844_B">
    <property type="entry name" value="RqcH_B"/>
    <property type="match status" value="1"/>
</dbReference>
<dbReference type="PATRIC" id="fig|1423734.3.peg.2421"/>
<dbReference type="InterPro" id="IPR051608">
    <property type="entry name" value="RQC_Subunit_NEMF"/>
</dbReference>
<evidence type="ECO:0000256" key="3">
    <source>
        <dbReference type="ARBA" id="ARBA00022884"/>
    </source>
</evidence>
<comment type="function">
    <text evidence="5">Key component of the ribosome quality control system (RQC), a ribosome-associated complex that mediates the extraction of incompletely synthesized nascent chains from stalled ribosomes and their subsequent degradation. RqcH recruits Ala-charged tRNA, and with RqcP directs the elongation of stalled nascent chains on 50S ribosomal subunits, leading to non-templated C-terminal alanine extensions (Ala tail). The Ala tail promotes nascent chain degradation. May add between 1 and at least 8 Ala residues. Binds to stalled 50S ribosomal subunits.</text>
</comment>
<dbReference type="AlphaFoldDB" id="A0A0R1YBP7"/>
<dbReference type="GO" id="GO:0019843">
    <property type="term" value="F:rRNA binding"/>
    <property type="evidence" value="ECO:0007669"/>
    <property type="project" value="UniProtKB-UniRule"/>
</dbReference>
<evidence type="ECO:0000256" key="4">
    <source>
        <dbReference type="ARBA" id="ARBA00022917"/>
    </source>
</evidence>